<protein>
    <submittedName>
        <fullName evidence="1">Uncharacterized protein</fullName>
    </submittedName>
</protein>
<dbReference type="RefSeq" id="WP_160279540.1">
    <property type="nucleotide sequence ID" value="NZ_CP069280.1"/>
</dbReference>
<accession>A0ABD7CM48</accession>
<evidence type="ECO:0000313" key="1">
    <source>
        <dbReference type="EMBL" id="QRI54304.1"/>
    </source>
</evidence>
<dbReference type="Proteomes" id="UP000663464">
    <property type="component" value="Chromosome"/>
</dbReference>
<dbReference type="AlphaFoldDB" id="A0ABD7CM48"/>
<organism evidence="1 2">
    <name type="scientific">Clostridium botulinum</name>
    <dbReference type="NCBI Taxonomy" id="1491"/>
    <lineage>
        <taxon>Bacteria</taxon>
        <taxon>Bacillati</taxon>
        <taxon>Bacillota</taxon>
        <taxon>Clostridia</taxon>
        <taxon>Eubacteriales</taxon>
        <taxon>Clostridiaceae</taxon>
        <taxon>Clostridium</taxon>
    </lineage>
</organism>
<dbReference type="InterPro" id="IPR011335">
    <property type="entry name" value="Restrct_endonuc-II-like"/>
</dbReference>
<name>A0ABD7CM48_CLOBO</name>
<evidence type="ECO:0000313" key="2">
    <source>
        <dbReference type="Proteomes" id="UP000663464"/>
    </source>
</evidence>
<reference evidence="1 2" key="1">
    <citation type="journal article" date="2014" name="J. Infect. Dis.">
        <title>Molecular characterization of a novel botulinum neurotoxin type H gene.</title>
        <authorList>
            <person name="Dover N."/>
            <person name="Barash J.R."/>
            <person name="Hill K.K."/>
            <person name="Xie G."/>
            <person name="Arnon S.S."/>
        </authorList>
    </citation>
    <scope>NUCLEOTIDE SEQUENCE [LARGE SCALE GENOMIC DNA]</scope>
    <source>
        <strain evidence="1 2">IBCA10-7060</strain>
    </source>
</reference>
<sequence length="51" mass="5928">MIETMMKGYEFETLIGDLFKHYGYVVENNKTIIKNHKIYEADLISSNNIAS</sequence>
<proteinExistence type="predicted"/>
<gene>
    <name evidence="1" type="ORF">JQS73_04075</name>
</gene>
<dbReference type="EMBL" id="CP069280">
    <property type="protein sequence ID" value="QRI54304.1"/>
    <property type="molecule type" value="Genomic_DNA"/>
</dbReference>
<dbReference type="SUPFAM" id="SSF52980">
    <property type="entry name" value="Restriction endonuclease-like"/>
    <property type="match status" value="1"/>
</dbReference>